<dbReference type="AlphaFoldDB" id="A0AAJ1TNF8"/>
<organism evidence="1 2">
    <name type="scientific">Methylobacterium brachiatum</name>
    <dbReference type="NCBI Taxonomy" id="269660"/>
    <lineage>
        <taxon>Bacteria</taxon>
        <taxon>Pseudomonadati</taxon>
        <taxon>Pseudomonadota</taxon>
        <taxon>Alphaproteobacteria</taxon>
        <taxon>Hyphomicrobiales</taxon>
        <taxon>Methylobacteriaceae</taxon>
        <taxon>Methylobacterium</taxon>
    </lineage>
</organism>
<proteinExistence type="predicted"/>
<dbReference type="EMBL" id="JAUSWL010000001">
    <property type="protein sequence ID" value="MDQ0541944.1"/>
    <property type="molecule type" value="Genomic_DNA"/>
</dbReference>
<reference evidence="1" key="1">
    <citation type="submission" date="2023-07" db="EMBL/GenBank/DDBJ databases">
        <title>Genomic Encyclopedia of Type Strains, Phase IV (KMG-IV): sequencing the most valuable type-strain genomes for metagenomic binning, comparative biology and taxonomic classification.</title>
        <authorList>
            <person name="Goeker M."/>
        </authorList>
    </citation>
    <scope>NUCLEOTIDE SEQUENCE</scope>
    <source>
        <strain evidence="1">DSM 19569</strain>
    </source>
</reference>
<dbReference type="Proteomes" id="UP001223420">
    <property type="component" value="Unassembled WGS sequence"/>
</dbReference>
<evidence type="ECO:0000313" key="2">
    <source>
        <dbReference type="Proteomes" id="UP001223420"/>
    </source>
</evidence>
<accession>A0AAJ1TNF8</accession>
<name>A0AAJ1TNF8_9HYPH</name>
<protein>
    <submittedName>
        <fullName evidence="1">Uncharacterized protein</fullName>
    </submittedName>
</protein>
<gene>
    <name evidence="1" type="ORF">QO001_000852</name>
</gene>
<dbReference type="RefSeq" id="WP_230366592.1">
    <property type="nucleotide sequence ID" value="NZ_JAJALK010000006.1"/>
</dbReference>
<evidence type="ECO:0000313" key="1">
    <source>
        <dbReference type="EMBL" id="MDQ0541944.1"/>
    </source>
</evidence>
<comment type="caution">
    <text evidence="1">The sequence shown here is derived from an EMBL/GenBank/DDBJ whole genome shotgun (WGS) entry which is preliminary data.</text>
</comment>
<sequence length="134" mass="13169">MSACCDGPFRVRVLRPAEPGIVRVVVPGPMGGDGPPGASAQGNRSETAIQAAVALGGHKVVRGTPEGAVYASAAILSDLGTVIGVTTGAAAADADVAVVSSGAIDEPSWAWLPGPVWLGLDGDLTQTPPAGAFV</sequence>